<keyword evidence="2" id="KW-1185">Reference proteome</keyword>
<dbReference type="Proteomes" id="UP000612329">
    <property type="component" value="Unassembled WGS sequence"/>
</dbReference>
<dbReference type="AlphaFoldDB" id="A0A8J3BMV4"/>
<protein>
    <submittedName>
        <fullName evidence="1">Uncharacterized protein</fullName>
    </submittedName>
</protein>
<dbReference type="EMBL" id="BMNR01000002">
    <property type="protein sequence ID" value="GGK20663.1"/>
    <property type="molecule type" value="Genomic_DNA"/>
</dbReference>
<evidence type="ECO:0000313" key="1">
    <source>
        <dbReference type="EMBL" id="GGK20663.1"/>
    </source>
</evidence>
<name>A0A8J3BMV4_9FLAO</name>
<proteinExistence type="predicted"/>
<accession>A0A8J3BMV4</accession>
<organism evidence="1 2">
    <name type="scientific">Yeosuana aromativorans</name>
    <dbReference type="NCBI Taxonomy" id="288019"/>
    <lineage>
        <taxon>Bacteria</taxon>
        <taxon>Pseudomonadati</taxon>
        <taxon>Bacteroidota</taxon>
        <taxon>Flavobacteriia</taxon>
        <taxon>Flavobacteriales</taxon>
        <taxon>Flavobacteriaceae</taxon>
        <taxon>Yeosuana</taxon>
    </lineage>
</organism>
<dbReference type="RefSeq" id="WP_229669476.1">
    <property type="nucleotide sequence ID" value="NZ_BMNR01000002.1"/>
</dbReference>
<gene>
    <name evidence="1" type="ORF">GCM10007962_13470</name>
</gene>
<comment type="caution">
    <text evidence="1">The sequence shown here is derived from an EMBL/GenBank/DDBJ whole genome shotgun (WGS) entry which is preliminary data.</text>
</comment>
<evidence type="ECO:0000313" key="2">
    <source>
        <dbReference type="Proteomes" id="UP000612329"/>
    </source>
</evidence>
<reference evidence="1" key="2">
    <citation type="submission" date="2020-09" db="EMBL/GenBank/DDBJ databases">
        <authorList>
            <person name="Sun Q."/>
            <person name="Ohkuma M."/>
        </authorList>
    </citation>
    <scope>NUCLEOTIDE SEQUENCE</scope>
    <source>
        <strain evidence="1">JCM 12862</strain>
    </source>
</reference>
<reference evidence="1" key="1">
    <citation type="journal article" date="2014" name="Int. J. Syst. Evol. Microbiol.">
        <title>Complete genome sequence of Corynebacterium casei LMG S-19264T (=DSM 44701T), isolated from a smear-ripened cheese.</title>
        <authorList>
            <consortium name="US DOE Joint Genome Institute (JGI-PGF)"/>
            <person name="Walter F."/>
            <person name="Albersmeier A."/>
            <person name="Kalinowski J."/>
            <person name="Ruckert C."/>
        </authorList>
    </citation>
    <scope>NUCLEOTIDE SEQUENCE</scope>
    <source>
        <strain evidence="1">JCM 12862</strain>
    </source>
</reference>
<sequence>MNFNVQKVINKNKGQEPVAEYNHGLVRMLEVNKITYREYAKGMEAIGEPQITKTNGHQNGHGDIDTDC</sequence>